<dbReference type="PROSITE" id="PS00435">
    <property type="entry name" value="PEROXIDASE_1"/>
    <property type="match status" value="1"/>
</dbReference>
<keyword evidence="7 11" id="KW-0408">Iron</keyword>
<keyword evidence="11 14" id="KW-0106">Calcium</keyword>
<evidence type="ECO:0000256" key="10">
    <source>
        <dbReference type="PIRSR" id="PIRSR601621-1"/>
    </source>
</evidence>
<keyword evidence="6 14" id="KW-0560">Oxidoreductase</keyword>
<dbReference type="STRING" id="1314781.A0A165JGD8"/>
<feature type="active site" description="Proton acceptor" evidence="10">
    <location>
        <position position="76"/>
    </location>
</feature>
<dbReference type="GO" id="GO:0034599">
    <property type="term" value="P:cellular response to oxidative stress"/>
    <property type="evidence" value="ECO:0007669"/>
    <property type="project" value="InterPro"/>
</dbReference>
<feature type="binding site" evidence="11">
    <location>
        <position position="219"/>
    </location>
    <ligand>
        <name>Ca(2+)</name>
        <dbReference type="ChEBI" id="CHEBI:29108"/>
        <label>2</label>
    </ligand>
</feature>
<dbReference type="InterPro" id="IPR019793">
    <property type="entry name" value="Peroxidases_heam-ligand_BS"/>
</dbReference>
<feature type="binding site" evidence="11">
    <location>
        <position position="77"/>
    </location>
    <ligand>
        <name>Ca(2+)</name>
        <dbReference type="ChEBI" id="CHEBI:29108"/>
        <label>1</label>
    </ligand>
</feature>
<feature type="disulfide bond" evidence="13">
    <location>
        <begin position="63"/>
        <end position="144"/>
    </location>
</feature>
<evidence type="ECO:0000256" key="5">
    <source>
        <dbReference type="ARBA" id="ARBA00022729"/>
    </source>
</evidence>
<dbReference type="InterPro" id="IPR001621">
    <property type="entry name" value="Ligninase"/>
</dbReference>
<accession>A0A165JGD8</accession>
<dbReference type="SUPFAM" id="SSF48113">
    <property type="entry name" value="Heme-dependent peroxidases"/>
    <property type="match status" value="1"/>
</dbReference>
<dbReference type="PANTHER" id="PTHR31356:SF66">
    <property type="entry name" value="CATALASE-PEROXIDASE"/>
    <property type="match status" value="1"/>
</dbReference>
<keyword evidence="3 11" id="KW-0349">Heme</keyword>
<evidence type="ECO:0000313" key="17">
    <source>
        <dbReference type="Proteomes" id="UP000077266"/>
    </source>
</evidence>
<evidence type="ECO:0000256" key="1">
    <source>
        <dbReference type="ARBA" id="ARBA00006089"/>
    </source>
</evidence>
<dbReference type="PANTHER" id="PTHR31356">
    <property type="entry name" value="THYLAKOID LUMENAL 29 KDA PROTEIN, CHLOROPLASTIC-RELATED"/>
    <property type="match status" value="1"/>
</dbReference>
<dbReference type="AlphaFoldDB" id="A0A165JGD8"/>
<feature type="binding site" evidence="11">
    <location>
        <position position="92"/>
    </location>
    <ligand>
        <name>Ca(2+)</name>
        <dbReference type="ChEBI" id="CHEBI:29108"/>
        <label>1</label>
    </ligand>
</feature>
<feature type="disulfide bond" evidence="13">
    <location>
        <begin position="273"/>
        <end position="339"/>
    </location>
</feature>
<comment type="cofactor">
    <cofactor evidence="11 14">
        <name>Ca(2+)</name>
        <dbReference type="ChEBI" id="CHEBI:29108"/>
    </cofactor>
    <text evidence="11 14">Binds 2 calcium ions per subunit.</text>
</comment>
<feature type="binding site" evidence="11">
    <location>
        <position position="217"/>
    </location>
    <ligand>
        <name>Ca(2+)</name>
        <dbReference type="ChEBI" id="CHEBI:29108"/>
        <label>2</label>
    </ligand>
</feature>
<feature type="binding site" description="axial binding residue" evidence="11">
    <location>
        <position position="199"/>
    </location>
    <ligand>
        <name>heme b</name>
        <dbReference type="ChEBI" id="CHEBI:60344"/>
    </ligand>
    <ligandPart>
        <name>Fe</name>
        <dbReference type="ChEBI" id="CHEBI:18248"/>
    </ligandPart>
</feature>
<dbReference type="PROSITE" id="PS50873">
    <property type="entry name" value="PEROXIDASE_4"/>
    <property type="match status" value="1"/>
</dbReference>
<evidence type="ECO:0000313" key="16">
    <source>
        <dbReference type="EMBL" id="KZV94806.1"/>
    </source>
</evidence>
<dbReference type="GO" id="GO:0020037">
    <property type="term" value="F:heme binding"/>
    <property type="evidence" value="ECO:0007669"/>
    <property type="project" value="UniProtKB-UniRule"/>
</dbReference>
<evidence type="ECO:0000256" key="14">
    <source>
        <dbReference type="RuleBase" id="RU363051"/>
    </source>
</evidence>
<evidence type="ECO:0000259" key="15">
    <source>
        <dbReference type="PROSITE" id="PS50873"/>
    </source>
</evidence>
<dbReference type="PRINTS" id="PR00462">
    <property type="entry name" value="LIGNINASE"/>
</dbReference>
<dbReference type="GO" id="GO:0000302">
    <property type="term" value="P:response to reactive oxygen species"/>
    <property type="evidence" value="ECO:0007669"/>
    <property type="project" value="TreeGrafter"/>
</dbReference>
<dbReference type="Gene3D" id="1.10.420.10">
    <property type="entry name" value="Peroxidase, domain 2"/>
    <property type="match status" value="1"/>
</dbReference>
<dbReference type="OrthoDB" id="2113341at2759"/>
<keyword evidence="8 13" id="KW-1015">Disulfide bond</keyword>
<keyword evidence="4 11" id="KW-0479">Metal-binding</keyword>
<dbReference type="Proteomes" id="UP000077266">
    <property type="component" value="Unassembled WGS sequence"/>
</dbReference>
<feature type="disulfide bond" evidence="13">
    <location>
        <begin position="44"/>
        <end position="309"/>
    </location>
</feature>
<dbReference type="InParanoid" id="A0A165JGD8"/>
<dbReference type="Pfam" id="PF11895">
    <property type="entry name" value="Peroxidase_ext"/>
    <property type="match status" value="1"/>
</dbReference>
<feature type="domain" description="Plant heme peroxidase family profile" evidence="15">
    <location>
        <begin position="111"/>
        <end position="313"/>
    </location>
</feature>
<dbReference type="InterPro" id="IPR002016">
    <property type="entry name" value="Haem_peroxidase"/>
</dbReference>
<dbReference type="EMBL" id="KV425967">
    <property type="protein sequence ID" value="KZV94806.1"/>
    <property type="molecule type" value="Genomic_DNA"/>
</dbReference>
<dbReference type="EC" id="1.11.1.-" evidence="14"/>
<comment type="cofactor">
    <cofactor evidence="11">
        <name>heme b</name>
        <dbReference type="ChEBI" id="CHEBI:60344"/>
    </cofactor>
    <text evidence="11">Binds 1 heme b (iron(II)-protoporphyrin IX) group per subunit.</text>
</comment>
<evidence type="ECO:0000256" key="7">
    <source>
        <dbReference type="ARBA" id="ARBA00023004"/>
    </source>
</evidence>
<feature type="binding site" evidence="11">
    <location>
        <position position="200"/>
    </location>
    <ligand>
        <name>Ca(2+)</name>
        <dbReference type="ChEBI" id="CHEBI:29108"/>
        <label>2</label>
    </ligand>
</feature>
<dbReference type="Pfam" id="PF00141">
    <property type="entry name" value="peroxidase"/>
    <property type="match status" value="1"/>
</dbReference>
<dbReference type="GO" id="GO:0042744">
    <property type="term" value="P:hydrogen peroxide catabolic process"/>
    <property type="evidence" value="ECO:0007669"/>
    <property type="project" value="TreeGrafter"/>
</dbReference>
<keyword evidence="9" id="KW-0325">Glycoprotein</keyword>
<dbReference type="InterPro" id="IPR010255">
    <property type="entry name" value="Haem_peroxidase_sf"/>
</dbReference>
<feature type="chain" id="PRO_5007748452" description="Peroxidase" evidence="14">
    <location>
        <begin position="22"/>
        <end position="364"/>
    </location>
</feature>
<feature type="site" description="Transition state stabilizer" evidence="12">
    <location>
        <position position="72"/>
    </location>
</feature>
<evidence type="ECO:0000256" key="12">
    <source>
        <dbReference type="PIRSR" id="PIRSR601621-3"/>
    </source>
</evidence>
<dbReference type="GO" id="GO:0004601">
    <property type="term" value="F:peroxidase activity"/>
    <property type="evidence" value="ECO:0007669"/>
    <property type="project" value="UniProtKB-KW"/>
</dbReference>
<feature type="binding site" evidence="11">
    <location>
        <position position="224"/>
    </location>
    <ligand>
        <name>Ca(2+)</name>
        <dbReference type="ChEBI" id="CHEBI:29108"/>
        <label>2</label>
    </ligand>
</feature>
<dbReference type="GO" id="GO:0046872">
    <property type="term" value="F:metal ion binding"/>
    <property type="evidence" value="ECO:0007669"/>
    <property type="project" value="UniProtKB-UniRule"/>
</dbReference>
<comment type="similarity">
    <text evidence="1 14">Belongs to the peroxidase family. Ligninase subfamily.</text>
</comment>
<evidence type="ECO:0000256" key="13">
    <source>
        <dbReference type="PIRSR" id="PIRSR601621-4"/>
    </source>
</evidence>
<keyword evidence="2 14" id="KW-0575">Peroxidase</keyword>
<dbReference type="PRINTS" id="PR00458">
    <property type="entry name" value="PEROXIDASE"/>
</dbReference>
<dbReference type="Gene3D" id="1.10.520.10">
    <property type="match status" value="1"/>
</dbReference>
<proteinExistence type="inferred from homology"/>
<dbReference type="PROSITE" id="PS00436">
    <property type="entry name" value="PEROXIDASE_2"/>
    <property type="match status" value="1"/>
</dbReference>
<keyword evidence="5 14" id="KW-0732">Signal</keyword>
<feature type="binding site" evidence="11">
    <location>
        <position position="94"/>
    </location>
    <ligand>
        <name>Ca(2+)</name>
        <dbReference type="ChEBI" id="CHEBI:29108"/>
        <label>1</label>
    </ligand>
</feature>
<gene>
    <name evidence="16" type="ORF">EXIGLDRAFT_736394</name>
</gene>
<dbReference type="InterPro" id="IPR024589">
    <property type="entry name" value="Ligninase_C"/>
</dbReference>
<dbReference type="CDD" id="cd00692">
    <property type="entry name" value="ligninase"/>
    <property type="match status" value="1"/>
</dbReference>
<keyword evidence="17" id="KW-1185">Reference proteome</keyword>
<feature type="signal peptide" evidence="14">
    <location>
        <begin position="1"/>
        <end position="21"/>
    </location>
</feature>
<sequence length="364" mass="38295">MAFSLLSVVSTALALAATVSASPAADSLKLKTCPDGTKVRNAECCRFVKVRDDLINDLFEGECGENAHSTVRIAFHDAIGFSKKGGKGGGADGSILQFDDIELNFTMNAGIDEIADDLKPFADQHGISYGDVIQFGSSVALSLCPGAPVVQTFVGRGNATVPASDFTVPEPFDTVPDILARMADAGFSPAELIALLASHSIAAQDKIEPAIARSPFDSTPDQFDPQVYLDVLLKGTVLPGNLGPGKGEVLSPVDGEFRLQSDAALARDPQTACTWQGFVSDQALMAKEFAKAMAKLAILGQNPAKLTDCTELIPQAKPLKRKTAVIPAGKTRKDIEVSCPYNRFPNLPTAAGPPVTSVPPVPEQ</sequence>
<evidence type="ECO:0000256" key="3">
    <source>
        <dbReference type="ARBA" id="ARBA00022617"/>
    </source>
</evidence>
<feature type="disulfide bond" evidence="13">
    <location>
        <begin position="33"/>
        <end position="45"/>
    </location>
</feature>
<evidence type="ECO:0000256" key="2">
    <source>
        <dbReference type="ARBA" id="ARBA00022559"/>
    </source>
</evidence>
<feature type="binding site" evidence="11">
    <location>
        <position position="90"/>
    </location>
    <ligand>
        <name>Ca(2+)</name>
        <dbReference type="ChEBI" id="CHEBI:29108"/>
        <label>1</label>
    </ligand>
</feature>
<reference evidence="16 17" key="1">
    <citation type="journal article" date="2016" name="Mol. Biol. Evol.">
        <title>Comparative Genomics of Early-Diverging Mushroom-Forming Fungi Provides Insights into the Origins of Lignocellulose Decay Capabilities.</title>
        <authorList>
            <person name="Nagy L.G."/>
            <person name="Riley R."/>
            <person name="Tritt A."/>
            <person name="Adam C."/>
            <person name="Daum C."/>
            <person name="Floudas D."/>
            <person name="Sun H."/>
            <person name="Yadav J.S."/>
            <person name="Pangilinan J."/>
            <person name="Larsson K.H."/>
            <person name="Matsuura K."/>
            <person name="Barry K."/>
            <person name="Labutti K."/>
            <person name="Kuo R."/>
            <person name="Ohm R.A."/>
            <person name="Bhattacharya S.S."/>
            <person name="Shirouzu T."/>
            <person name="Yoshinaga Y."/>
            <person name="Martin F.M."/>
            <person name="Grigoriev I.V."/>
            <person name="Hibbett D.S."/>
        </authorList>
    </citation>
    <scope>NUCLEOTIDE SEQUENCE [LARGE SCALE GENOMIC DNA]</scope>
    <source>
        <strain evidence="16 17">HHB12029</strain>
    </source>
</reference>
<organism evidence="16 17">
    <name type="scientific">Exidia glandulosa HHB12029</name>
    <dbReference type="NCBI Taxonomy" id="1314781"/>
    <lineage>
        <taxon>Eukaryota</taxon>
        <taxon>Fungi</taxon>
        <taxon>Dikarya</taxon>
        <taxon>Basidiomycota</taxon>
        <taxon>Agaricomycotina</taxon>
        <taxon>Agaricomycetes</taxon>
        <taxon>Auriculariales</taxon>
        <taxon>Exidiaceae</taxon>
        <taxon>Exidia</taxon>
    </lineage>
</organism>
<dbReference type="InterPro" id="IPR019794">
    <property type="entry name" value="Peroxidases_AS"/>
</dbReference>
<evidence type="ECO:0000256" key="4">
    <source>
        <dbReference type="ARBA" id="ARBA00022723"/>
    </source>
</evidence>
<evidence type="ECO:0000256" key="6">
    <source>
        <dbReference type="ARBA" id="ARBA00023002"/>
    </source>
</evidence>
<dbReference type="InterPro" id="IPR044831">
    <property type="entry name" value="Ccp1-like"/>
</dbReference>
<evidence type="ECO:0000256" key="11">
    <source>
        <dbReference type="PIRSR" id="PIRSR601621-2"/>
    </source>
</evidence>
<evidence type="ECO:0000256" key="9">
    <source>
        <dbReference type="ARBA" id="ARBA00023180"/>
    </source>
</evidence>
<protein>
    <recommendedName>
        <fullName evidence="14">Peroxidase</fullName>
        <ecNumber evidence="14">1.11.1.-</ecNumber>
    </recommendedName>
</protein>
<evidence type="ECO:0000256" key="8">
    <source>
        <dbReference type="ARBA" id="ARBA00023157"/>
    </source>
</evidence>
<name>A0A165JGD8_EXIGL</name>